<proteinExistence type="predicted"/>
<evidence type="ECO:0000313" key="2">
    <source>
        <dbReference type="Proteomes" id="UP000581189"/>
    </source>
</evidence>
<accession>A0A7W4DCP9</accession>
<name>A0A7W4DCP9_9GAMM</name>
<reference evidence="1 2" key="1">
    <citation type="submission" date="2020-08" db="EMBL/GenBank/DDBJ databases">
        <authorList>
            <person name="Kim C.M."/>
        </authorList>
    </citation>
    <scope>NUCLEOTIDE SEQUENCE [LARGE SCALE GENOMIC DNA]</scope>
    <source>
        <strain evidence="1 2">SR9</strain>
    </source>
</reference>
<dbReference type="Proteomes" id="UP000581189">
    <property type="component" value="Unassembled WGS sequence"/>
</dbReference>
<comment type="caution">
    <text evidence="1">The sequence shown here is derived from an EMBL/GenBank/DDBJ whole genome shotgun (WGS) entry which is preliminary data.</text>
</comment>
<dbReference type="EMBL" id="JACJFN010000003">
    <property type="protein sequence ID" value="MBB1520189.1"/>
    <property type="molecule type" value="Genomic_DNA"/>
</dbReference>
<gene>
    <name evidence="1" type="ORF">H3H45_13125</name>
</gene>
<evidence type="ECO:0000313" key="1">
    <source>
        <dbReference type="EMBL" id="MBB1520189.1"/>
    </source>
</evidence>
<sequence length="77" mass="8957">MMNLWSLLSPRRKMRCYALLDSDGRCRALRESTVLPSQPGWVQVRELRTCWLGQPLPVSEIILSRQQFSRPRTLVTA</sequence>
<keyword evidence="2" id="KW-1185">Reference proteome</keyword>
<dbReference type="RefSeq" id="WP_182834190.1">
    <property type="nucleotide sequence ID" value="NZ_JACJFN010000003.1"/>
</dbReference>
<dbReference type="AlphaFoldDB" id="A0A7W4DCP9"/>
<protein>
    <submittedName>
        <fullName evidence="1">Uncharacterized protein</fullName>
    </submittedName>
</protein>
<organism evidence="1 2">
    <name type="scientific">Aquipseudomonas guryensis</name>
    <dbReference type="NCBI Taxonomy" id="2759165"/>
    <lineage>
        <taxon>Bacteria</taxon>
        <taxon>Pseudomonadati</taxon>
        <taxon>Pseudomonadota</taxon>
        <taxon>Gammaproteobacteria</taxon>
        <taxon>Pseudomonadales</taxon>
        <taxon>Pseudomonadaceae</taxon>
        <taxon>Aquipseudomonas</taxon>
    </lineage>
</organism>